<protein>
    <submittedName>
        <fullName evidence="2">Uncharacterized protein</fullName>
    </submittedName>
</protein>
<reference evidence="2" key="1">
    <citation type="journal article" date="2014" name="Int. J. Syst. Evol. Microbiol.">
        <title>Complete genome sequence of Corynebacterium casei LMG S-19264T (=DSM 44701T), isolated from a smear-ripened cheese.</title>
        <authorList>
            <consortium name="US DOE Joint Genome Institute (JGI-PGF)"/>
            <person name="Walter F."/>
            <person name="Albersmeier A."/>
            <person name="Kalinowski J."/>
            <person name="Ruckert C."/>
        </authorList>
    </citation>
    <scope>NUCLEOTIDE SEQUENCE</scope>
    <source>
        <strain evidence="2">CGMCC 1.15762</strain>
    </source>
</reference>
<name>A0A8J2ZJY4_9RHOB</name>
<evidence type="ECO:0000256" key="1">
    <source>
        <dbReference type="SAM" id="Phobius"/>
    </source>
</evidence>
<keyword evidence="1" id="KW-0812">Transmembrane</keyword>
<dbReference type="AlphaFoldDB" id="A0A8J2ZJY4"/>
<dbReference type="RefSeq" id="WP_188789988.1">
    <property type="nucleotide sequence ID" value="NZ_BMJV01000003.1"/>
</dbReference>
<proteinExistence type="predicted"/>
<evidence type="ECO:0000313" key="2">
    <source>
        <dbReference type="EMBL" id="GGG71392.1"/>
    </source>
</evidence>
<keyword evidence="3" id="KW-1185">Reference proteome</keyword>
<keyword evidence="1" id="KW-0472">Membrane</keyword>
<dbReference type="Proteomes" id="UP000617145">
    <property type="component" value="Unassembled WGS sequence"/>
</dbReference>
<reference evidence="2" key="2">
    <citation type="submission" date="2020-09" db="EMBL/GenBank/DDBJ databases">
        <authorList>
            <person name="Sun Q."/>
            <person name="Zhou Y."/>
        </authorList>
    </citation>
    <scope>NUCLEOTIDE SEQUENCE</scope>
    <source>
        <strain evidence="2">CGMCC 1.15762</strain>
    </source>
</reference>
<keyword evidence="1" id="KW-1133">Transmembrane helix</keyword>
<dbReference type="EMBL" id="BMJV01000003">
    <property type="protein sequence ID" value="GGG71392.1"/>
    <property type="molecule type" value="Genomic_DNA"/>
</dbReference>
<accession>A0A8J2ZJY4</accession>
<sequence>MSKTNDDDFGGEVMAVMALAGVGLAVALIGAFFIGFLILAAAAVLFYILRFALGLDPKSIRKKEGTDALANGKFGEHVAEAMNKAFADRYGTDAPYLDWRVTDPKFAEGQSAHGYVLCGSSYDELLGRTGHFYGLTASYPNTGVKALDLALYDGEADNPFWQASSAFVGKLCDQLIEREVKLRRKAEKTLGKVRLLAA</sequence>
<evidence type="ECO:0000313" key="3">
    <source>
        <dbReference type="Proteomes" id="UP000617145"/>
    </source>
</evidence>
<feature type="transmembrane region" description="Helical" evidence="1">
    <location>
        <begin position="20"/>
        <end position="53"/>
    </location>
</feature>
<organism evidence="2 3">
    <name type="scientific">Salipiger pallidus</name>
    <dbReference type="NCBI Taxonomy" id="1775170"/>
    <lineage>
        <taxon>Bacteria</taxon>
        <taxon>Pseudomonadati</taxon>
        <taxon>Pseudomonadota</taxon>
        <taxon>Alphaproteobacteria</taxon>
        <taxon>Rhodobacterales</taxon>
        <taxon>Roseobacteraceae</taxon>
        <taxon>Salipiger</taxon>
    </lineage>
</organism>
<gene>
    <name evidence="2" type="ORF">GCM10011415_19050</name>
</gene>
<comment type="caution">
    <text evidence="2">The sequence shown here is derived from an EMBL/GenBank/DDBJ whole genome shotgun (WGS) entry which is preliminary data.</text>
</comment>